<dbReference type="Pfam" id="PF08205">
    <property type="entry name" value="C2-set_2"/>
    <property type="match status" value="1"/>
</dbReference>
<evidence type="ECO:0000256" key="16">
    <source>
        <dbReference type="ARBA" id="ARBA00068781"/>
    </source>
</evidence>
<keyword evidence="11" id="KW-1015">Disulfide bond</keyword>
<evidence type="ECO:0000256" key="3">
    <source>
        <dbReference type="ARBA" id="ARBA00022475"/>
    </source>
</evidence>
<dbReference type="Pfam" id="PF07686">
    <property type="entry name" value="V-set"/>
    <property type="match status" value="1"/>
</dbReference>
<keyword evidence="3" id="KW-1003">Cell membrane</keyword>
<dbReference type="PANTHER" id="PTHR45889:SF2">
    <property type="entry name" value="CELL ADHESION MOLECULE 1"/>
    <property type="match status" value="1"/>
</dbReference>
<proteinExistence type="inferred from homology"/>
<organism evidence="20 21">
    <name type="scientific">Cyclopterus lumpus</name>
    <name type="common">Lumpsucker</name>
    <dbReference type="NCBI Taxonomy" id="8103"/>
    <lineage>
        <taxon>Eukaryota</taxon>
        <taxon>Metazoa</taxon>
        <taxon>Chordata</taxon>
        <taxon>Craniata</taxon>
        <taxon>Vertebrata</taxon>
        <taxon>Euteleostomi</taxon>
        <taxon>Actinopterygii</taxon>
        <taxon>Neopterygii</taxon>
        <taxon>Teleostei</taxon>
        <taxon>Neoteleostei</taxon>
        <taxon>Acanthomorphata</taxon>
        <taxon>Eupercaria</taxon>
        <taxon>Perciformes</taxon>
        <taxon>Cottioidei</taxon>
        <taxon>Cottales</taxon>
        <taxon>Cyclopteridae</taxon>
        <taxon>Cyclopterus</taxon>
    </lineage>
</organism>
<evidence type="ECO:0000259" key="19">
    <source>
        <dbReference type="PROSITE" id="PS50835"/>
    </source>
</evidence>
<dbReference type="GO" id="GO:0051606">
    <property type="term" value="P:detection of stimulus"/>
    <property type="evidence" value="ECO:0007669"/>
    <property type="project" value="TreeGrafter"/>
</dbReference>
<dbReference type="GO" id="GO:0042271">
    <property type="term" value="P:susceptibility to natural killer cell mediated cytotoxicity"/>
    <property type="evidence" value="ECO:0007669"/>
    <property type="project" value="TreeGrafter"/>
</dbReference>
<name>A0A8C2WRV7_CYCLU</name>
<evidence type="ECO:0000256" key="12">
    <source>
        <dbReference type="ARBA" id="ARBA00023180"/>
    </source>
</evidence>
<keyword evidence="10 18" id="KW-0472">Membrane</keyword>
<dbReference type="InterPro" id="IPR013783">
    <property type="entry name" value="Ig-like_fold"/>
</dbReference>
<reference evidence="20" key="1">
    <citation type="submission" date="2025-08" db="UniProtKB">
        <authorList>
            <consortium name="Ensembl"/>
        </authorList>
    </citation>
    <scope>IDENTIFICATION</scope>
</reference>
<evidence type="ECO:0000256" key="18">
    <source>
        <dbReference type="SAM" id="Phobius"/>
    </source>
</evidence>
<feature type="domain" description="Ig-like" evidence="19">
    <location>
        <begin position="17"/>
        <end position="116"/>
    </location>
</feature>
<keyword evidence="7" id="KW-0677">Repeat</keyword>
<evidence type="ECO:0000256" key="15">
    <source>
        <dbReference type="ARBA" id="ARBA00063829"/>
    </source>
</evidence>
<keyword evidence="13" id="KW-0393">Immunoglobulin domain</keyword>
<dbReference type="GO" id="GO:0043005">
    <property type="term" value="C:neuron projection"/>
    <property type="evidence" value="ECO:0007669"/>
    <property type="project" value="TreeGrafter"/>
</dbReference>
<dbReference type="FunFam" id="2.60.40.10:FF:000184">
    <property type="entry name" value="cell adhesion molecule 1 isoform X2"/>
    <property type="match status" value="1"/>
</dbReference>
<sequence length="389" mass="43209">RLRGVRAFTVRVRGLGGYVVSQNLVTDNVSVVEGEMAIISCRVKDNDDSVIQLLNPNRQTIYFRDVRPLKDARFQLVNFSDNELRVSLSNVSLSDEGRYVCQLYTDPPQEAYADITVLIPPGNPIIEGRDEVLSEGNETEMTCTAMSSKPAATIRWMKGDKELPGKPMVELTYDKMYTVTSRLTFTVSKEDDGVPVSCIVDHPAVKDFQAQKYLEVQYKPEVKILVEFPPGLTREGENLELTCHAKGKPQPQRVNWVKVDDDVPSHAVITGGDLYIENLNKSYNGTYRCVASNTVGESFDDYILYVYDSRAGEGAPRTVDHAVIGGVVAVVVFAMLCLLIVLGRYFARHKGTYFTHEAKGADDAADADTAIINAEGGHTNSDEKKEYYI</sequence>
<feature type="domain" description="Ig-like" evidence="19">
    <location>
        <begin position="120"/>
        <end position="215"/>
    </location>
</feature>
<keyword evidence="6" id="KW-0732">Signal</keyword>
<dbReference type="InterPro" id="IPR003598">
    <property type="entry name" value="Ig_sub2"/>
</dbReference>
<evidence type="ECO:0000256" key="5">
    <source>
        <dbReference type="ARBA" id="ARBA00022692"/>
    </source>
</evidence>
<evidence type="ECO:0000256" key="9">
    <source>
        <dbReference type="ARBA" id="ARBA00023018"/>
    </source>
</evidence>
<dbReference type="InterPro" id="IPR036179">
    <property type="entry name" value="Ig-like_dom_sf"/>
</dbReference>
<keyword evidence="21" id="KW-1185">Reference proteome</keyword>
<dbReference type="GO" id="GO:0005102">
    <property type="term" value="F:signaling receptor binding"/>
    <property type="evidence" value="ECO:0007669"/>
    <property type="project" value="TreeGrafter"/>
</dbReference>
<dbReference type="SMART" id="SM00294">
    <property type="entry name" value="4.1m"/>
    <property type="match status" value="1"/>
</dbReference>
<keyword evidence="8 18" id="KW-1133">Transmembrane helix</keyword>
<keyword evidence="5 18" id="KW-0812">Transmembrane</keyword>
<gene>
    <name evidence="20" type="primary">cadm1a</name>
</gene>
<protein>
    <recommendedName>
        <fullName evidence="16">Cell adhesion molecule 1</fullName>
    </recommendedName>
    <alternativeName>
        <fullName evidence="17">Synaptic cell adhesion molecule</fullName>
    </alternativeName>
</protein>
<accession>A0A8C2WRV7</accession>
<dbReference type="GO" id="GO:0008037">
    <property type="term" value="P:cell recognition"/>
    <property type="evidence" value="ECO:0007669"/>
    <property type="project" value="TreeGrafter"/>
</dbReference>
<keyword evidence="4" id="KW-0597">Phosphoprotein</keyword>
<dbReference type="InterPro" id="IPR003599">
    <property type="entry name" value="Ig_sub"/>
</dbReference>
<dbReference type="SUPFAM" id="SSF48726">
    <property type="entry name" value="Immunoglobulin"/>
    <property type="match status" value="3"/>
</dbReference>
<reference evidence="20" key="2">
    <citation type="submission" date="2025-09" db="UniProtKB">
        <authorList>
            <consortium name="Ensembl"/>
        </authorList>
    </citation>
    <scope>IDENTIFICATION</scope>
</reference>
<dbReference type="PROSITE" id="PS50835">
    <property type="entry name" value="IG_LIKE"/>
    <property type="match status" value="3"/>
</dbReference>
<dbReference type="Gene3D" id="2.60.40.10">
    <property type="entry name" value="Immunoglobulins"/>
    <property type="match status" value="3"/>
</dbReference>
<dbReference type="InterPro" id="IPR013106">
    <property type="entry name" value="Ig_V-set"/>
</dbReference>
<evidence type="ECO:0000256" key="13">
    <source>
        <dbReference type="ARBA" id="ARBA00023319"/>
    </source>
</evidence>
<feature type="domain" description="Ig-like" evidence="19">
    <location>
        <begin position="220"/>
        <end position="300"/>
    </location>
</feature>
<evidence type="ECO:0000256" key="17">
    <source>
        <dbReference type="ARBA" id="ARBA00080773"/>
    </source>
</evidence>
<dbReference type="InterPro" id="IPR007110">
    <property type="entry name" value="Ig-like_dom"/>
</dbReference>
<comment type="subcellular location">
    <subcellularLocation>
        <location evidence="1">Cell membrane</location>
        <topology evidence="1">Single-pass type I membrane protein</topology>
    </subcellularLocation>
    <subcellularLocation>
        <location evidence="14">Synapse</location>
    </subcellularLocation>
</comment>
<dbReference type="InterPro" id="IPR013162">
    <property type="entry name" value="CD80_C2-set"/>
</dbReference>
<comment type="similarity">
    <text evidence="2">Belongs to the nectin family.</text>
</comment>
<dbReference type="FunFam" id="2.60.40.10:FF:000200">
    <property type="entry name" value="cell adhesion molecule 1 isoform X1"/>
    <property type="match status" value="1"/>
</dbReference>
<evidence type="ECO:0000256" key="14">
    <source>
        <dbReference type="ARBA" id="ARBA00034103"/>
    </source>
</evidence>
<evidence type="ECO:0000256" key="1">
    <source>
        <dbReference type="ARBA" id="ARBA00004251"/>
    </source>
</evidence>
<dbReference type="GeneTree" id="ENSGT00940000156093"/>
<dbReference type="SMART" id="SM00409">
    <property type="entry name" value="IG"/>
    <property type="match status" value="3"/>
</dbReference>
<dbReference type="CDD" id="cd05881">
    <property type="entry name" value="IgV_1_Necl-2"/>
    <property type="match status" value="1"/>
</dbReference>
<keyword evidence="9" id="KW-0770">Synapse</keyword>
<dbReference type="SMART" id="SM00408">
    <property type="entry name" value="IGc2"/>
    <property type="match status" value="3"/>
</dbReference>
<dbReference type="InterPro" id="IPR003585">
    <property type="entry name" value="Neurexin-like"/>
</dbReference>
<dbReference type="GO" id="GO:0045202">
    <property type="term" value="C:synapse"/>
    <property type="evidence" value="ECO:0007669"/>
    <property type="project" value="UniProtKB-SubCell"/>
</dbReference>
<evidence type="ECO:0000313" key="20">
    <source>
        <dbReference type="Ensembl" id="ENSCLMP00005004700.1"/>
    </source>
</evidence>
<keyword evidence="12" id="KW-0325">Glycoprotein</keyword>
<evidence type="ECO:0000313" key="21">
    <source>
        <dbReference type="Proteomes" id="UP000694565"/>
    </source>
</evidence>
<dbReference type="Pfam" id="PF13927">
    <property type="entry name" value="Ig_3"/>
    <property type="match status" value="1"/>
</dbReference>
<evidence type="ECO:0000256" key="4">
    <source>
        <dbReference type="ARBA" id="ARBA00022553"/>
    </source>
</evidence>
<dbReference type="GO" id="GO:0007156">
    <property type="term" value="P:homophilic cell adhesion via plasma membrane adhesion molecules"/>
    <property type="evidence" value="ECO:0007669"/>
    <property type="project" value="TreeGrafter"/>
</dbReference>
<dbReference type="Ensembl" id="ENSCLMT00005005052.1">
    <property type="protein sequence ID" value="ENSCLMP00005004700.1"/>
    <property type="gene ID" value="ENSCLMG00005002511.1"/>
</dbReference>
<evidence type="ECO:0000256" key="8">
    <source>
        <dbReference type="ARBA" id="ARBA00022989"/>
    </source>
</evidence>
<dbReference type="PANTHER" id="PTHR45889">
    <property type="entry name" value="IG-LIKE DOMAIN-CONTAINING PROTEIN"/>
    <property type="match status" value="1"/>
</dbReference>
<evidence type="ECO:0000256" key="2">
    <source>
        <dbReference type="ARBA" id="ARBA00007810"/>
    </source>
</evidence>
<dbReference type="AlphaFoldDB" id="A0A8C2WRV7"/>
<dbReference type="GO" id="GO:0005886">
    <property type="term" value="C:plasma membrane"/>
    <property type="evidence" value="ECO:0007669"/>
    <property type="project" value="UniProtKB-SubCell"/>
</dbReference>
<dbReference type="Proteomes" id="UP000694565">
    <property type="component" value="Unplaced"/>
</dbReference>
<comment type="subunit">
    <text evidence="15">Homodimer (via Ig-like V-type domain). Interacts with FARP1. Interacts (via Ig-like V-type domain) with CRTAM (via Ig-like V-type domain); the interaction competes with CRTAM homodimerization and CADM1 homodimerization. Interacts (via C-terminus) with EPB41L3/DAL1. The interaction with EPB41L3/DAL1 may act to anchor CADM1 to the actin cytoskeleton. Interacts (via C-terminus) with MPP2 (via PDZ domain). Interacts (via C-terminus) with MPP3 (via PDZ domain); this interaction connects CADM1 with DLG1. Interacts (via C-terminus) with PALS2 (via PDZ domain).</text>
</comment>
<evidence type="ECO:0000256" key="10">
    <source>
        <dbReference type="ARBA" id="ARBA00023136"/>
    </source>
</evidence>
<feature type="transmembrane region" description="Helical" evidence="18">
    <location>
        <begin position="322"/>
        <end position="342"/>
    </location>
</feature>
<evidence type="ECO:0000256" key="11">
    <source>
        <dbReference type="ARBA" id="ARBA00023157"/>
    </source>
</evidence>
<evidence type="ECO:0000256" key="6">
    <source>
        <dbReference type="ARBA" id="ARBA00022729"/>
    </source>
</evidence>
<dbReference type="CDD" id="cd00096">
    <property type="entry name" value="Ig"/>
    <property type="match status" value="1"/>
</dbReference>
<evidence type="ECO:0000256" key="7">
    <source>
        <dbReference type="ARBA" id="ARBA00022737"/>
    </source>
</evidence>
<dbReference type="FunFam" id="2.60.40.10:FF:000013">
    <property type="entry name" value="cell adhesion molecule 1 isoform X1"/>
    <property type="match status" value="1"/>
</dbReference>